<evidence type="ECO:0000256" key="3">
    <source>
        <dbReference type="ARBA" id="ARBA00022490"/>
    </source>
</evidence>
<feature type="compositionally biased region" description="Basic residues" evidence="9">
    <location>
        <begin position="732"/>
        <end position="746"/>
    </location>
</feature>
<dbReference type="SUPFAM" id="SSF50249">
    <property type="entry name" value="Nucleic acid-binding proteins"/>
    <property type="match status" value="4"/>
</dbReference>
<evidence type="ECO:0000256" key="2">
    <source>
        <dbReference type="ARBA" id="ARBA00004496"/>
    </source>
</evidence>
<dbReference type="Pfam" id="PF08206">
    <property type="entry name" value="OB_RNB"/>
    <property type="match status" value="1"/>
</dbReference>
<dbReference type="EC" id="3.1.13.1" evidence="8"/>
<dbReference type="Proteomes" id="UP000307790">
    <property type="component" value="Unassembled WGS sequence"/>
</dbReference>
<dbReference type="EMBL" id="VCBC01000004">
    <property type="protein sequence ID" value="TLU66656.1"/>
    <property type="molecule type" value="Genomic_DNA"/>
</dbReference>
<evidence type="ECO:0000256" key="4">
    <source>
        <dbReference type="ARBA" id="ARBA00022722"/>
    </source>
</evidence>
<dbReference type="InterPro" id="IPR003029">
    <property type="entry name" value="S1_domain"/>
</dbReference>
<evidence type="ECO:0000256" key="8">
    <source>
        <dbReference type="HAMAP-Rule" id="MF_01895"/>
    </source>
</evidence>
<evidence type="ECO:0000256" key="6">
    <source>
        <dbReference type="ARBA" id="ARBA00022839"/>
    </source>
</evidence>
<dbReference type="InterPro" id="IPR001900">
    <property type="entry name" value="RNase_II/R"/>
</dbReference>
<protein>
    <recommendedName>
        <fullName evidence="8">Ribonuclease R</fullName>
        <shortName evidence="8">RNase R</shortName>
        <ecNumber evidence="8">3.1.13.1</ecNumber>
    </recommendedName>
</protein>
<dbReference type="NCBIfam" id="TIGR02063">
    <property type="entry name" value="RNase_R"/>
    <property type="match status" value="1"/>
</dbReference>
<evidence type="ECO:0000256" key="5">
    <source>
        <dbReference type="ARBA" id="ARBA00022801"/>
    </source>
</evidence>
<dbReference type="InterPro" id="IPR011805">
    <property type="entry name" value="RNase_R"/>
</dbReference>
<dbReference type="InterPro" id="IPR050180">
    <property type="entry name" value="RNR_Ribonuclease"/>
</dbReference>
<dbReference type="Pfam" id="PF17876">
    <property type="entry name" value="CSD2"/>
    <property type="match status" value="1"/>
</dbReference>
<comment type="similarity">
    <text evidence="8">Belongs to the RNR ribonuclease family. RNase R subfamily.</text>
</comment>
<dbReference type="InterPro" id="IPR022966">
    <property type="entry name" value="RNase_II/R_CS"/>
</dbReference>
<keyword evidence="7 8" id="KW-0694">RNA-binding</keyword>
<evidence type="ECO:0000256" key="9">
    <source>
        <dbReference type="SAM" id="MobiDB-lite"/>
    </source>
</evidence>
<dbReference type="InterPro" id="IPR012340">
    <property type="entry name" value="NA-bd_OB-fold"/>
</dbReference>
<dbReference type="PROSITE" id="PS01175">
    <property type="entry name" value="RIBONUCLEASE_II"/>
    <property type="match status" value="1"/>
</dbReference>
<dbReference type="PANTHER" id="PTHR23355:SF9">
    <property type="entry name" value="DIS3-LIKE EXONUCLEASE 2"/>
    <property type="match status" value="1"/>
</dbReference>
<dbReference type="InterPro" id="IPR011129">
    <property type="entry name" value="CSD"/>
</dbReference>
<keyword evidence="4 8" id="KW-0540">Nuclease</keyword>
<keyword evidence="5 8" id="KW-0378">Hydrolase</keyword>
<dbReference type="AlphaFoldDB" id="A0A5R9IU01"/>
<comment type="catalytic activity">
    <reaction evidence="1 8">
        <text>Exonucleolytic cleavage in the 3'- to 5'-direction to yield nucleoside 5'-phosphates.</text>
        <dbReference type="EC" id="3.1.13.1"/>
    </reaction>
</comment>
<dbReference type="GO" id="GO:0006402">
    <property type="term" value="P:mRNA catabolic process"/>
    <property type="evidence" value="ECO:0007669"/>
    <property type="project" value="TreeGrafter"/>
</dbReference>
<feature type="compositionally biased region" description="Low complexity" evidence="9">
    <location>
        <begin position="751"/>
        <end position="765"/>
    </location>
</feature>
<comment type="subcellular location">
    <subcellularLocation>
        <location evidence="2 8">Cytoplasm</location>
    </subcellularLocation>
</comment>
<dbReference type="Gene3D" id="2.40.50.140">
    <property type="entry name" value="Nucleic acid-binding proteins"/>
    <property type="match status" value="2"/>
</dbReference>
<dbReference type="CDD" id="cd04471">
    <property type="entry name" value="S1_RNase_R"/>
    <property type="match status" value="1"/>
</dbReference>
<dbReference type="InterPro" id="IPR040476">
    <property type="entry name" value="CSD2"/>
</dbReference>
<dbReference type="GO" id="GO:0003723">
    <property type="term" value="F:RNA binding"/>
    <property type="evidence" value="ECO:0007669"/>
    <property type="project" value="UniProtKB-UniRule"/>
</dbReference>
<evidence type="ECO:0000313" key="12">
    <source>
        <dbReference type="Proteomes" id="UP000307790"/>
    </source>
</evidence>
<evidence type="ECO:0000259" key="10">
    <source>
        <dbReference type="PROSITE" id="PS50126"/>
    </source>
</evidence>
<proteinExistence type="inferred from homology"/>
<comment type="function">
    <text evidence="8">3'-5' exoribonuclease that releases 5'-nucleoside monophosphates and is involved in maturation of structured RNAs.</text>
</comment>
<dbReference type="InterPro" id="IPR013223">
    <property type="entry name" value="RNase_B_OB_dom"/>
</dbReference>
<comment type="caution">
    <text evidence="11">The sequence shown here is derived from an EMBL/GenBank/DDBJ whole genome shotgun (WGS) entry which is preliminary data.</text>
</comment>
<dbReference type="PROSITE" id="PS50126">
    <property type="entry name" value="S1"/>
    <property type="match status" value="1"/>
</dbReference>
<evidence type="ECO:0000256" key="1">
    <source>
        <dbReference type="ARBA" id="ARBA00001849"/>
    </source>
</evidence>
<organism evidence="11 12">
    <name type="scientific">Thalassotalea litorea</name>
    <dbReference type="NCBI Taxonomy" id="2020715"/>
    <lineage>
        <taxon>Bacteria</taxon>
        <taxon>Pseudomonadati</taxon>
        <taxon>Pseudomonadota</taxon>
        <taxon>Gammaproteobacteria</taxon>
        <taxon>Alteromonadales</taxon>
        <taxon>Colwelliaceae</taxon>
        <taxon>Thalassotalea</taxon>
    </lineage>
</organism>
<keyword evidence="3 8" id="KW-0963">Cytoplasm</keyword>
<dbReference type="Pfam" id="PF00575">
    <property type="entry name" value="S1"/>
    <property type="match status" value="1"/>
</dbReference>
<dbReference type="GO" id="GO:0005829">
    <property type="term" value="C:cytosol"/>
    <property type="evidence" value="ECO:0007669"/>
    <property type="project" value="TreeGrafter"/>
</dbReference>
<accession>A0A5R9IU01</accession>
<feature type="domain" description="S1 motif" evidence="10">
    <location>
        <begin position="643"/>
        <end position="724"/>
    </location>
</feature>
<dbReference type="OrthoDB" id="9764149at2"/>
<reference evidence="11 12" key="1">
    <citation type="submission" date="2019-05" db="EMBL/GenBank/DDBJ databases">
        <title>Genome sequences of Thalassotalea litorea 1K03283.</title>
        <authorList>
            <person name="Zhang D."/>
        </authorList>
    </citation>
    <scope>NUCLEOTIDE SEQUENCE [LARGE SCALE GENOMIC DNA]</scope>
    <source>
        <strain evidence="11 12">MCCC 1K03283</strain>
    </source>
</reference>
<dbReference type="NCBIfam" id="TIGR00358">
    <property type="entry name" value="3_prime_RNase"/>
    <property type="match status" value="1"/>
</dbReference>
<feature type="compositionally biased region" description="Basic residues" evidence="9">
    <location>
        <begin position="781"/>
        <end position="805"/>
    </location>
</feature>
<dbReference type="Pfam" id="PF00773">
    <property type="entry name" value="RNB"/>
    <property type="match status" value="1"/>
</dbReference>
<dbReference type="NCBIfam" id="NF008648">
    <property type="entry name" value="PRK11642.1"/>
    <property type="match status" value="1"/>
</dbReference>
<dbReference type="RefSeq" id="WP_138318723.1">
    <property type="nucleotide sequence ID" value="NZ_VCBC01000004.1"/>
</dbReference>
<keyword evidence="6 8" id="KW-0269">Exonuclease</keyword>
<evidence type="ECO:0000256" key="7">
    <source>
        <dbReference type="ARBA" id="ARBA00022884"/>
    </source>
</evidence>
<dbReference type="InterPro" id="IPR004476">
    <property type="entry name" value="RNase_II/RNase_R"/>
</dbReference>
<gene>
    <name evidence="8" type="primary">rnr</name>
    <name evidence="11" type="ORF">FE810_03850</name>
</gene>
<feature type="region of interest" description="Disordered" evidence="9">
    <location>
        <begin position="727"/>
        <end position="805"/>
    </location>
</feature>
<sequence length="805" mass="90478">MKSKDPHFNREAKKYDKPIASREFLLSLIEEKGYPLTFVQICKLLDYRSEEQKIALKRRLRAMENAGQLLFTKFKQYAKASATTVITGEIIGHRDGFGFLKPDEGDKDLFIPYHEMRNVIHGDIVEARVVEGADTKSKQEVKILDILEPRTDAIIGRLFVDNQSIVVVPEDARITHEIVIPKDKRGAARHGQMVIVELLQRPSKRSSAIGQITEVLGDHMAPGMEIQVAIHQHDLPHTWNDELLAETATLTEEVPESAKQGRVDLRNLPLVTIDGEDARDFDDAVFCEPKKSGGWRLWVAIADVSYYVRPETALDGEAIKRGNSVYFPEQVIPMLPEVLSNGLCSLNPHVDRLCMVSEMTISAKGKLTGAKFYPALMRSHARFTYTKVAAILDGDAPLREQYKDQVNDLENLHQLYHALVHARRNRGAIEFETEEVRFIFNANRKIESVEALVRNDAHKIIEECMIMANVATAKFIEKHQKPGLFRVHDKPNEEKYGNLLNYLSELGVNLEKKKEPEPADFGDIIDKISDRPDQELIQTMLLRSMKQAVYQAENIGHFGLALPHYAHFTSPIRRYPDLVVHRVIKSILEQQQSDKVNVGFHDYDLGQVTELGEHCSMTERRADEATRDVADFLKCEFMQDHVGDTFTGVIATVTNFGMFVRLQDFHIEGLVHISSLGQDFFHHDEVRMCLVGERSGVKYHVGDIIEVQVAAVNIDDKKIDLTIGNPVTAGKAKSKGKAKGLRRRTKPNGNAPKSSARSSAPGSRAGSDKTSATTPADKRGNKTKKSSAKKRKGRPGKNARKNPKG</sequence>
<evidence type="ECO:0000313" key="11">
    <source>
        <dbReference type="EMBL" id="TLU66656.1"/>
    </source>
</evidence>
<dbReference type="SMART" id="SM00955">
    <property type="entry name" value="RNB"/>
    <property type="match status" value="1"/>
</dbReference>
<dbReference type="GO" id="GO:0008859">
    <property type="term" value="F:exoribonuclease II activity"/>
    <property type="evidence" value="ECO:0007669"/>
    <property type="project" value="UniProtKB-UniRule"/>
</dbReference>
<keyword evidence="12" id="KW-1185">Reference proteome</keyword>
<dbReference type="HAMAP" id="MF_01895">
    <property type="entry name" value="RNase_R"/>
    <property type="match status" value="1"/>
</dbReference>
<dbReference type="PANTHER" id="PTHR23355">
    <property type="entry name" value="RIBONUCLEASE"/>
    <property type="match status" value="1"/>
</dbReference>
<name>A0A5R9IU01_9GAMM</name>
<dbReference type="SMART" id="SM00316">
    <property type="entry name" value="S1"/>
    <property type="match status" value="1"/>
</dbReference>
<dbReference type="SMART" id="SM00357">
    <property type="entry name" value="CSP"/>
    <property type="match status" value="1"/>
</dbReference>